<keyword evidence="5" id="KW-0378">Hydrolase</keyword>
<evidence type="ECO:0000256" key="4">
    <source>
        <dbReference type="ARBA" id="ARBA00022723"/>
    </source>
</evidence>
<dbReference type="InterPro" id="IPR008753">
    <property type="entry name" value="Peptidase_M13_N"/>
</dbReference>
<organism evidence="10 11">
    <name type="scientific">Parelaphostrongylus tenuis</name>
    <name type="common">Meningeal worm</name>
    <dbReference type="NCBI Taxonomy" id="148309"/>
    <lineage>
        <taxon>Eukaryota</taxon>
        <taxon>Metazoa</taxon>
        <taxon>Ecdysozoa</taxon>
        <taxon>Nematoda</taxon>
        <taxon>Chromadorea</taxon>
        <taxon>Rhabditida</taxon>
        <taxon>Rhabditina</taxon>
        <taxon>Rhabditomorpha</taxon>
        <taxon>Strongyloidea</taxon>
        <taxon>Metastrongylidae</taxon>
        <taxon>Parelaphostrongylus</taxon>
    </lineage>
</organism>
<evidence type="ECO:0000256" key="1">
    <source>
        <dbReference type="ARBA" id="ARBA00001947"/>
    </source>
</evidence>
<evidence type="ECO:0000256" key="5">
    <source>
        <dbReference type="ARBA" id="ARBA00022801"/>
    </source>
</evidence>
<dbReference type="InterPro" id="IPR018497">
    <property type="entry name" value="Peptidase_M13_C"/>
</dbReference>
<comment type="similarity">
    <text evidence="2">Belongs to the peptidase M13 family.</text>
</comment>
<reference evidence="10" key="1">
    <citation type="submission" date="2021-06" db="EMBL/GenBank/DDBJ databases">
        <title>Parelaphostrongylus tenuis whole genome reference sequence.</title>
        <authorList>
            <person name="Garwood T.J."/>
            <person name="Larsen P.A."/>
            <person name="Fountain-Jones N.M."/>
            <person name="Garbe J.R."/>
            <person name="Macchietto M.G."/>
            <person name="Kania S.A."/>
            <person name="Gerhold R.W."/>
            <person name="Richards J.E."/>
            <person name="Wolf T.M."/>
        </authorList>
    </citation>
    <scope>NUCLEOTIDE SEQUENCE</scope>
    <source>
        <strain evidence="10">MNPRO001-30</strain>
        <tissue evidence="10">Meninges</tissue>
    </source>
</reference>
<evidence type="ECO:0000256" key="7">
    <source>
        <dbReference type="ARBA" id="ARBA00023049"/>
    </source>
</evidence>
<keyword evidence="11" id="KW-1185">Reference proteome</keyword>
<dbReference type="InterPro" id="IPR024079">
    <property type="entry name" value="MetalloPept_cat_dom_sf"/>
</dbReference>
<protein>
    <recommendedName>
        <fullName evidence="12">Peptidase M13 C-terminal domain-containing protein</fullName>
    </recommendedName>
</protein>
<dbReference type="Pfam" id="PF05649">
    <property type="entry name" value="Peptidase_M13_N"/>
    <property type="match status" value="1"/>
</dbReference>
<evidence type="ECO:0000256" key="6">
    <source>
        <dbReference type="ARBA" id="ARBA00022833"/>
    </source>
</evidence>
<feature type="domain" description="Peptidase M13 C-terminal" evidence="8">
    <location>
        <begin position="130"/>
        <end position="343"/>
    </location>
</feature>
<feature type="domain" description="Peptidase M13 N-terminal" evidence="9">
    <location>
        <begin position="22"/>
        <end position="68"/>
    </location>
</feature>
<dbReference type="Pfam" id="PF01431">
    <property type="entry name" value="Peptidase_M13"/>
    <property type="match status" value="1"/>
</dbReference>
<dbReference type="PRINTS" id="PR00786">
    <property type="entry name" value="NEPRILYSIN"/>
</dbReference>
<dbReference type="PROSITE" id="PS51885">
    <property type="entry name" value="NEPRILYSIN"/>
    <property type="match status" value="1"/>
</dbReference>
<dbReference type="CDD" id="cd08662">
    <property type="entry name" value="M13"/>
    <property type="match status" value="1"/>
</dbReference>
<comment type="caution">
    <text evidence="10">The sequence shown here is derived from an EMBL/GenBank/DDBJ whole genome shotgun (WGS) entry which is preliminary data.</text>
</comment>
<keyword evidence="4" id="KW-0479">Metal-binding</keyword>
<dbReference type="PANTHER" id="PTHR11733:SF240">
    <property type="entry name" value="GH14155P-RELATED"/>
    <property type="match status" value="1"/>
</dbReference>
<evidence type="ECO:0000259" key="8">
    <source>
        <dbReference type="Pfam" id="PF01431"/>
    </source>
</evidence>
<sequence length="397" mass="44965">MLMLVRLSTRFTRRRSLARNYATHVAKMISSILIGFRTMLDQLNWMTPATKKGAYSKIDNLVRNIGYPDWITNDPQFIEYYKDIGIKVNSDDYLTIMRKIGTFNSVTSWNVLLDGPTKRQSFNGPPGTTNAWYQPQLNSITFPAGILHKPFYDPTWPTAVNFGALGVVAGHELTHGFDDEGVQWDGTGVLKGWMDETSKTFFGKMANCVVNEYDGFCPLNKTTYGKTACLDGSHTQGENIADNGGIHAAYRAYRNFINLYGPDPQLPDEVMQEFTSDQLFFLSFARVWCEEPVPDQSVQLQILVNPHSPSKYRVFGTIQNFAAFKDAFHCPSSAYAPDKHCDVWVSDIDSSYGEPEVKNETNIKPKEQITTNDINKFNAYNEEVPLYQHPKGMSKIY</sequence>
<name>A0AAD5N7K6_PARTN</name>
<dbReference type="PANTHER" id="PTHR11733">
    <property type="entry name" value="ZINC METALLOPROTEASE FAMILY M13 NEPRILYSIN-RELATED"/>
    <property type="match status" value="1"/>
</dbReference>
<dbReference type="GO" id="GO:0046872">
    <property type="term" value="F:metal ion binding"/>
    <property type="evidence" value="ECO:0007669"/>
    <property type="project" value="UniProtKB-KW"/>
</dbReference>
<evidence type="ECO:0000313" key="10">
    <source>
        <dbReference type="EMBL" id="KAJ1362431.1"/>
    </source>
</evidence>
<keyword evidence="3" id="KW-0645">Protease</keyword>
<dbReference type="GO" id="GO:0016485">
    <property type="term" value="P:protein processing"/>
    <property type="evidence" value="ECO:0007669"/>
    <property type="project" value="TreeGrafter"/>
</dbReference>
<dbReference type="AlphaFoldDB" id="A0AAD5N7K6"/>
<dbReference type="EMBL" id="JAHQIW010004446">
    <property type="protein sequence ID" value="KAJ1362431.1"/>
    <property type="molecule type" value="Genomic_DNA"/>
</dbReference>
<evidence type="ECO:0000259" key="9">
    <source>
        <dbReference type="Pfam" id="PF05649"/>
    </source>
</evidence>
<keyword evidence="7" id="KW-0482">Metalloprotease</keyword>
<gene>
    <name evidence="10" type="ORF">KIN20_021969</name>
</gene>
<comment type="cofactor">
    <cofactor evidence="1">
        <name>Zn(2+)</name>
        <dbReference type="ChEBI" id="CHEBI:29105"/>
    </cofactor>
</comment>
<evidence type="ECO:0000256" key="2">
    <source>
        <dbReference type="ARBA" id="ARBA00007357"/>
    </source>
</evidence>
<evidence type="ECO:0000256" key="3">
    <source>
        <dbReference type="ARBA" id="ARBA00022670"/>
    </source>
</evidence>
<keyword evidence="6" id="KW-0862">Zinc</keyword>
<dbReference type="Gene3D" id="3.40.390.10">
    <property type="entry name" value="Collagenase (Catalytic Domain)"/>
    <property type="match status" value="2"/>
</dbReference>
<dbReference type="InterPro" id="IPR000718">
    <property type="entry name" value="Peptidase_M13"/>
</dbReference>
<evidence type="ECO:0008006" key="12">
    <source>
        <dbReference type="Google" id="ProtNLM"/>
    </source>
</evidence>
<dbReference type="GO" id="GO:0005886">
    <property type="term" value="C:plasma membrane"/>
    <property type="evidence" value="ECO:0007669"/>
    <property type="project" value="TreeGrafter"/>
</dbReference>
<accession>A0AAD5N7K6</accession>
<dbReference type="GO" id="GO:0004222">
    <property type="term" value="F:metalloendopeptidase activity"/>
    <property type="evidence" value="ECO:0007669"/>
    <property type="project" value="InterPro"/>
</dbReference>
<dbReference type="SUPFAM" id="SSF55486">
    <property type="entry name" value="Metalloproteases ('zincins'), catalytic domain"/>
    <property type="match status" value="1"/>
</dbReference>
<evidence type="ECO:0000313" key="11">
    <source>
        <dbReference type="Proteomes" id="UP001196413"/>
    </source>
</evidence>
<proteinExistence type="inferred from homology"/>
<dbReference type="Proteomes" id="UP001196413">
    <property type="component" value="Unassembled WGS sequence"/>
</dbReference>